<reference evidence="2" key="1">
    <citation type="journal article" date="2020" name="mSystems">
        <title>Genome- and Community-Level Interaction Insights into Carbon Utilization and Element Cycling Functions of Hydrothermarchaeota in Hydrothermal Sediment.</title>
        <authorList>
            <person name="Zhou Z."/>
            <person name="Liu Y."/>
            <person name="Xu W."/>
            <person name="Pan J."/>
            <person name="Luo Z.H."/>
            <person name="Li M."/>
        </authorList>
    </citation>
    <scope>NUCLEOTIDE SEQUENCE [LARGE SCALE GENOMIC DNA]</scope>
    <source>
        <strain evidence="2">SpSt-418</strain>
    </source>
</reference>
<dbReference type="InterPro" id="IPR018725">
    <property type="entry name" value="DUF2259_secreted"/>
</dbReference>
<sequence>MLVRVCSLRSLIAVLPILLVGAGCNVAGFKPTAETGSPSPTVMQTQAQVPAAQASPPTTATFTASQRTAGFSSDGRYFMQLESSRDTGAGIPRAALQIVDLAENRCVPNGCITTSYGEADAQVSLTVAENSLLQKTQALRQSLNLTQPTSGKVLPLERSQTSGAGEVVTVQLQGAPMQLRLQQKQTLSPMFGGTAEKDKAAMELQITHQGKTRSLGSLEQYQEGVVSYSIREVLLSPDGQQVAVIITAIRPTFEGTLATTFIQGFGI</sequence>
<comment type="caution">
    <text evidence="2">The sequence shown here is derived from an EMBL/GenBank/DDBJ whole genome shotgun (WGS) entry which is preliminary data.</text>
</comment>
<proteinExistence type="predicted"/>
<feature type="signal peptide" evidence="1">
    <location>
        <begin position="1"/>
        <end position="22"/>
    </location>
</feature>
<organism evidence="2">
    <name type="scientific">Oscillatoriales cyanobacterium SpSt-418</name>
    <dbReference type="NCBI Taxonomy" id="2282169"/>
    <lineage>
        <taxon>Bacteria</taxon>
        <taxon>Bacillati</taxon>
        <taxon>Cyanobacteriota</taxon>
        <taxon>Cyanophyceae</taxon>
        <taxon>Oscillatoriophycideae</taxon>
        <taxon>Oscillatoriales</taxon>
    </lineage>
</organism>
<gene>
    <name evidence="2" type="ORF">ENR64_22330</name>
</gene>
<evidence type="ECO:0000313" key="2">
    <source>
        <dbReference type="EMBL" id="HFN00433.1"/>
    </source>
</evidence>
<evidence type="ECO:0000256" key="1">
    <source>
        <dbReference type="SAM" id="SignalP"/>
    </source>
</evidence>
<name>A0A7C3PG81_9CYAN</name>
<protein>
    <submittedName>
        <fullName evidence="2">DUF2259 domain-containing protein</fullName>
    </submittedName>
</protein>
<keyword evidence="1" id="KW-0732">Signal</keyword>
<dbReference type="Pfam" id="PF10016">
    <property type="entry name" value="DUF2259"/>
    <property type="match status" value="1"/>
</dbReference>
<feature type="chain" id="PRO_5028288949" evidence="1">
    <location>
        <begin position="23"/>
        <end position="267"/>
    </location>
</feature>
<dbReference type="AlphaFoldDB" id="A0A7C3PG81"/>
<dbReference type="EMBL" id="DSRU01000321">
    <property type="protein sequence ID" value="HFN00433.1"/>
    <property type="molecule type" value="Genomic_DNA"/>
</dbReference>
<dbReference type="PROSITE" id="PS51257">
    <property type="entry name" value="PROKAR_LIPOPROTEIN"/>
    <property type="match status" value="1"/>
</dbReference>
<accession>A0A7C3PG81</accession>